<dbReference type="RefSeq" id="WP_031504602.1">
    <property type="nucleotide sequence ID" value="NZ_JASZ02000016.1"/>
</dbReference>
<accession>A0A246B957</accession>
<name>A0A246B957_9FLAO</name>
<evidence type="ECO:0000313" key="2">
    <source>
        <dbReference type="Proteomes" id="UP000197587"/>
    </source>
</evidence>
<evidence type="ECO:0000313" key="1">
    <source>
        <dbReference type="EMBL" id="OWK97997.1"/>
    </source>
</evidence>
<sequence>MTFSEILQYSTSKTRVVLYTSQFSIAKLVFHVLDFSGKEYDFFLMNGENRFSNHDFVILETDDAEKAKDFEPNIILISEEINSDDLVSVLEKITPGGVLIYPENKEVLIEKAENYFRKLPFSPTEIGKSDDNFILHTDMGNIPLISKEEDLLKNINGIQLLCQQFGVMEEDFYEPMMTFE</sequence>
<dbReference type="AlphaFoldDB" id="A0A246B957"/>
<protein>
    <submittedName>
        <fullName evidence="1">Uncharacterized protein</fullName>
    </submittedName>
</protein>
<organism evidence="1 2">
    <name type="scientific">Kaistella haifensis DSM 19056</name>
    <dbReference type="NCBI Taxonomy" id="1450526"/>
    <lineage>
        <taxon>Bacteria</taxon>
        <taxon>Pseudomonadati</taxon>
        <taxon>Bacteroidota</taxon>
        <taxon>Flavobacteriia</taxon>
        <taxon>Flavobacteriales</taxon>
        <taxon>Weeksellaceae</taxon>
        <taxon>Chryseobacterium group</taxon>
        <taxon>Kaistella</taxon>
    </lineage>
</organism>
<dbReference type="EMBL" id="JASZ02000016">
    <property type="protein sequence ID" value="OWK97997.1"/>
    <property type="molecule type" value="Genomic_DNA"/>
</dbReference>
<gene>
    <name evidence="1" type="ORF">AP75_08320</name>
</gene>
<dbReference type="Proteomes" id="UP000197587">
    <property type="component" value="Unassembled WGS sequence"/>
</dbReference>
<proteinExistence type="predicted"/>
<keyword evidence="2" id="KW-1185">Reference proteome</keyword>
<reference evidence="1 2" key="1">
    <citation type="submission" date="2017-05" db="EMBL/GenBank/DDBJ databases">
        <title>Genome of Chryseobacterium haifense.</title>
        <authorList>
            <person name="Newman J.D."/>
        </authorList>
    </citation>
    <scope>NUCLEOTIDE SEQUENCE [LARGE SCALE GENOMIC DNA]</scope>
    <source>
        <strain evidence="1 2">DSM 19056</strain>
    </source>
</reference>
<comment type="caution">
    <text evidence="1">The sequence shown here is derived from an EMBL/GenBank/DDBJ whole genome shotgun (WGS) entry which is preliminary data.</text>
</comment>